<comment type="caution">
    <text evidence="1">The sequence shown here is derived from an EMBL/GenBank/DDBJ whole genome shotgun (WGS) entry which is preliminary data.</text>
</comment>
<proteinExistence type="predicted"/>
<keyword evidence="2" id="KW-1185">Reference proteome</keyword>
<name>A0ABS8T0F2_DATST</name>
<gene>
    <name evidence="1" type="ORF">HAX54_053025</name>
</gene>
<sequence length="140" mass="15986">EPKVSQIAPRRVPGNCTYPLFCIRVAPGVVLLSKLECDHKVCVNALIVHADLGMVKKWVVCEVKILGLNQWLKLKVLPRDLTTHVTTRDATQRVVASSQRQRLVWSTVVYTIWRKIDDDRVNEVIWFDDLIILCLAPKNS</sequence>
<dbReference type="EMBL" id="JACEIK010000977">
    <property type="protein sequence ID" value="MCD7464578.1"/>
    <property type="molecule type" value="Genomic_DNA"/>
</dbReference>
<accession>A0ABS8T0F2</accession>
<evidence type="ECO:0000313" key="2">
    <source>
        <dbReference type="Proteomes" id="UP000823775"/>
    </source>
</evidence>
<protein>
    <submittedName>
        <fullName evidence="1">Uncharacterized protein</fullName>
    </submittedName>
</protein>
<evidence type="ECO:0000313" key="1">
    <source>
        <dbReference type="EMBL" id="MCD7464578.1"/>
    </source>
</evidence>
<dbReference type="Proteomes" id="UP000823775">
    <property type="component" value="Unassembled WGS sequence"/>
</dbReference>
<organism evidence="1 2">
    <name type="scientific">Datura stramonium</name>
    <name type="common">Jimsonweed</name>
    <name type="synonym">Common thornapple</name>
    <dbReference type="NCBI Taxonomy" id="4076"/>
    <lineage>
        <taxon>Eukaryota</taxon>
        <taxon>Viridiplantae</taxon>
        <taxon>Streptophyta</taxon>
        <taxon>Embryophyta</taxon>
        <taxon>Tracheophyta</taxon>
        <taxon>Spermatophyta</taxon>
        <taxon>Magnoliopsida</taxon>
        <taxon>eudicotyledons</taxon>
        <taxon>Gunneridae</taxon>
        <taxon>Pentapetalae</taxon>
        <taxon>asterids</taxon>
        <taxon>lamiids</taxon>
        <taxon>Solanales</taxon>
        <taxon>Solanaceae</taxon>
        <taxon>Solanoideae</taxon>
        <taxon>Datureae</taxon>
        <taxon>Datura</taxon>
    </lineage>
</organism>
<reference evidence="1 2" key="1">
    <citation type="journal article" date="2021" name="BMC Genomics">
        <title>Datura genome reveals duplications of psychoactive alkaloid biosynthetic genes and high mutation rate following tissue culture.</title>
        <authorList>
            <person name="Rajewski A."/>
            <person name="Carter-House D."/>
            <person name="Stajich J."/>
            <person name="Litt A."/>
        </authorList>
    </citation>
    <scope>NUCLEOTIDE SEQUENCE [LARGE SCALE GENOMIC DNA]</scope>
    <source>
        <strain evidence="1">AR-01</strain>
    </source>
</reference>
<feature type="non-terminal residue" evidence="1">
    <location>
        <position position="1"/>
    </location>
</feature>
<feature type="non-terminal residue" evidence="1">
    <location>
        <position position="140"/>
    </location>
</feature>